<dbReference type="PANTHER" id="PTHR34105">
    <property type="entry name" value="PROLINE-, GLUTAMIC ACID- AND LEUCINE-RICH PROTEIN 1"/>
    <property type="match status" value="1"/>
</dbReference>
<dbReference type="OrthoDB" id="20900at2759"/>
<feature type="region of interest" description="Disordered" evidence="5">
    <location>
        <begin position="608"/>
        <end position="631"/>
    </location>
</feature>
<dbReference type="InterPro" id="IPR016024">
    <property type="entry name" value="ARM-type_fold"/>
</dbReference>
<evidence type="ECO:0000313" key="8">
    <source>
        <dbReference type="Proteomes" id="UP000603453"/>
    </source>
</evidence>
<dbReference type="GO" id="GO:0005634">
    <property type="term" value="C:nucleus"/>
    <property type="evidence" value="ECO:0007669"/>
    <property type="project" value="UniProtKB-SubCell"/>
</dbReference>
<dbReference type="Proteomes" id="UP000603453">
    <property type="component" value="Unassembled WGS sequence"/>
</dbReference>
<dbReference type="SUPFAM" id="SSF48371">
    <property type="entry name" value="ARM repeat"/>
    <property type="match status" value="1"/>
</dbReference>
<protein>
    <recommendedName>
        <fullName evidence="3">Pre-rRNA-processing protein RIX1</fullName>
    </recommendedName>
</protein>
<dbReference type="EMBL" id="JAEPRD010000019">
    <property type="protein sequence ID" value="KAG2208463.1"/>
    <property type="molecule type" value="Genomic_DNA"/>
</dbReference>
<evidence type="ECO:0000256" key="1">
    <source>
        <dbReference type="ARBA" id="ARBA00004123"/>
    </source>
</evidence>
<gene>
    <name evidence="7" type="ORF">INT47_010159</name>
</gene>
<dbReference type="AlphaFoldDB" id="A0A8H7V9L2"/>
<dbReference type="PANTHER" id="PTHR34105:SF1">
    <property type="entry name" value="PROLINE-, GLUTAMIC ACID- AND LEUCINE-RICH PROTEIN 1"/>
    <property type="match status" value="1"/>
</dbReference>
<evidence type="ECO:0000256" key="3">
    <source>
        <dbReference type="ARBA" id="ARBA00021502"/>
    </source>
</evidence>
<dbReference type="Pfam" id="PF08167">
    <property type="entry name" value="RIX1"/>
    <property type="match status" value="1"/>
</dbReference>
<reference evidence="7" key="1">
    <citation type="submission" date="2020-12" db="EMBL/GenBank/DDBJ databases">
        <title>Metabolic potential, ecology and presence of endohyphal bacteria is reflected in genomic diversity of Mucoromycotina.</title>
        <authorList>
            <person name="Muszewska A."/>
            <person name="Okrasinska A."/>
            <person name="Steczkiewicz K."/>
            <person name="Drgas O."/>
            <person name="Orlowska M."/>
            <person name="Perlinska-Lenart U."/>
            <person name="Aleksandrzak-Piekarczyk T."/>
            <person name="Szatraj K."/>
            <person name="Zielenkiewicz U."/>
            <person name="Pilsyk S."/>
            <person name="Malc E."/>
            <person name="Mieczkowski P."/>
            <person name="Kruszewska J.S."/>
            <person name="Biernat P."/>
            <person name="Pawlowska J."/>
        </authorList>
    </citation>
    <scope>NUCLEOTIDE SEQUENCE</scope>
    <source>
        <strain evidence="7">WA0000017839</strain>
    </source>
</reference>
<sequence>MSFQLTSSAKNTQLLGNVLSLYMSNDNLIHTNLSFVIDIIVNHRLFNETREPSEDLASVYRKWTVRLNSLLQSKNVAARWCGITLVRVTCENSHTLLIANAKTWSAQLLGFVGKAEPLIIHQEAIKALSFLFSYTVDKPELQREVATPNLQRYNQLLLQLGRKQDLLPIVLSALTANVKCFPSTSRHISDQVLQLCLSCLDGSRDLDEKTIKEANKCVASLYNAGGKANMAEVWRDSLLRLIGSVHVCLDRLFDTIDEESQEAELPKAYPFLPVSHDYVEAFPVLLKRIQLVQECISTFLTTSTTIAVGVPVVHLVDLICRIYNVFEGSLMRDYKDKTEFFTLMMCLPALHLSTSKMFTSLLYCSGQEMMRYSKLFSRILLRLLSEHKNKRTLKSSAYKLISLCLEKCGYAFGENIYKQLTIYILQDLLVVQHKAASIVNTSGQQKKSHKKRRTEVTNSDSLSNKLISASSTDVQVAALDTLATLLNVFGFAMENGQRSSVDGTVLSRLIQVIQPSNMTDEEIILVKAGLYQCLIASVSHPIETQASILPHASRLFAAGVNDQSHELQTLCKKGLNVCDLITHSRLPPIQRVLPKVSPAVVVTAQELAEEESEVEEEEEEVEEEELMEEKPVEETKEIKSVEITPVSLPTIVKPVTLPPVQKEVVFQVIEEVVEETKPVEEAKLVEENKTVAKVTEETKLVEEVKSTETIDISVSTAETTVAPVTNVSDDEDLDLDMPMIDMTGPDSDEEDDE</sequence>
<dbReference type="InterPro" id="IPR012583">
    <property type="entry name" value="RIX1_N"/>
</dbReference>
<evidence type="ECO:0000256" key="2">
    <source>
        <dbReference type="ARBA" id="ARBA00010511"/>
    </source>
</evidence>
<evidence type="ECO:0000256" key="5">
    <source>
        <dbReference type="SAM" id="MobiDB-lite"/>
    </source>
</evidence>
<keyword evidence="4" id="KW-0539">Nucleus</keyword>
<evidence type="ECO:0000256" key="4">
    <source>
        <dbReference type="ARBA" id="ARBA00023242"/>
    </source>
</evidence>
<organism evidence="7 8">
    <name type="scientific">Mucor saturninus</name>
    <dbReference type="NCBI Taxonomy" id="64648"/>
    <lineage>
        <taxon>Eukaryota</taxon>
        <taxon>Fungi</taxon>
        <taxon>Fungi incertae sedis</taxon>
        <taxon>Mucoromycota</taxon>
        <taxon>Mucoromycotina</taxon>
        <taxon>Mucoromycetes</taxon>
        <taxon>Mucorales</taxon>
        <taxon>Mucorineae</taxon>
        <taxon>Mucoraceae</taxon>
        <taxon>Mucor</taxon>
    </lineage>
</organism>
<comment type="similarity">
    <text evidence="2">Belongs to the RIX1/PELP1 family.</text>
</comment>
<comment type="subcellular location">
    <subcellularLocation>
        <location evidence="1">Nucleus</location>
    </subcellularLocation>
</comment>
<evidence type="ECO:0000259" key="6">
    <source>
        <dbReference type="Pfam" id="PF08167"/>
    </source>
</evidence>
<name>A0A8H7V9L2_9FUNG</name>
<dbReference type="GO" id="GO:0006364">
    <property type="term" value="P:rRNA processing"/>
    <property type="evidence" value="ECO:0007669"/>
    <property type="project" value="TreeGrafter"/>
</dbReference>
<evidence type="ECO:0000313" key="7">
    <source>
        <dbReference type="EMBL" id="KAG2208463.1"/>
    </source>
</evidence>
<proteinExistence type="inferred from homology"/>
<accession>A0A8H7V9L2</accession>
<feature type="region of interest" description="Disordered" evidence="5">
    <location>
        <begin position="725"/>
        <end position="753"/>
    </location>
</feature>
<comment type="caution">
    <text evidence="7">The sequence shown here is derived from an EMBL/GenBank/DDBJ whole genome shotgun (WGS) entry which is preliminary data.</text>
</comment>
<feature type="domain" description="Pre-rRNA-processing protein RIX1 N-terminal" evidence="6">
    <location>
        <begin position="18"/>
        <end position="205"/>
    </location>
</feature>
<feature type="compositionally biased region" description="Acidic residues" evidence="5">
    <location>
        <begin position="608"/>
        <end position="627"/>
    </location>
</feature>
<keyword evidence="8" id="KW-1185">Reference proteome</keyword>